<gene>
    <name evidence="9" type="primary">ASH2_4</name>
    <name evidence="9" type="ORF">IWQ60_008505</name>
</gene>
<feature type="compositionally biased region" description="Low complexity" evidence="7">
    <location>
        <begin position="187"/>
        <end position="213"/>
    </location>
</feature>
<evidence type="ECO:0000313" key="10">
    <source>
        <dbReference type="Proteomes" id="UP001150569"/>
    </source>
</evidence>
<name>A0A9W8A187_9FUNG</name>
<evidence type="ECO:0000256" key="7">
    <source>
        <dbReference type="SAM" id="MobiDB-lite"/>
    </source>
</evidence>
<proteinExistence type="inferred from homology"/>
<dbReference type="Pfam" id="PF21257">
    <property type="entry name" value="PHD_ash2p_like"/>
    <property type="match status" value="1"/>
</dbReference>
<evidence type="ECO:0000313" key="9">
    <source>
        <dbReference type="EMBL" id="KAJ1915236.1"/>
    </source>
</evidence>
<dbReference type="OrthoDB" id="21243at2759"/>
<dbReference type="Pfam" id="PF21198">
    <property type="entry name" value="ASH2L-like_WH"/>
    <property type="match status" value="1"/>
</dbReference>
<dbReference type="InterPro" id="IPR053835">
    <property type="entry name" value="ASH2L-like_WH"/>
</dbReference>
<dbReference type="SMART" id="SM00249">
    <property type="entry name" value="PHD"/>
    <property type="match status" value="1"/>
</dbReference>
<dbReference type="Proteomes" id="UP001150569">
    <property type="component" value="Unassembled WGS sequence"/>
</dbReference>
<evidence type="ECO:0000256" key="3">
    <source>
        <dbReference type="ARBA" id="ARBA00022771"/>
    </source>
</evidence>
<reference evidence="9" key="1">
    <citation type="submission" date="2022-07" db="EMBL/GenBank/DDBJ databases">
        <title>Phylogenomic reconstructions and comparative analyses of Kickxellomycotina fungi.</title>
        <authorList>
            <person name="Reynolds N.K."/>
            <person name="Stajich J.E."/>
            <person name="Barry K."/>
            <person name="Grigoriev I.V."/>
            <person name="Crous P."/>
            <person name="Smith M.E."/>
        </authorList>
    </citation>
    <scope>NUCLEOTIDE SEQUENCE</scope>
    <source>
        <strain evidence="9">RSA 861</strain>
    </source>
</reference>
<dbReference type="Gene3D" id="3.90.980.20">
    <property type="match status" value="2"/>
</dbReference>
<feature type="region of interest" description="Disordered" evidence="7">
    <location>
        <begin position="441"/>
        <end position="537"/>
    </location>
</feature>
<keyword evidence="5" id="KW-0539">Nucleus</keyword>
<keyword evidence="2" id="KW-0479">Metal-binding</keyword>
<feature type="region of interest" description="Disordered" evidence="7">
    <location>
        <begin position="85"/>
        <end position="150"/>
    </location>
</feature>
<sequence>MADYDPTQLAWNDTHTINEQHRYCYCGEDRSIVEVCLQCHQCLNWFHERCIRVPLGPIVPLVTNYRFQCRRCVVLSRPAGTLANKLDEGNVPLLPTSPPASLSEDRIDGQSADVARVPSLSPVPPAPSVPASARSSIPPRSPPQLVPADPSELVGTATAIAAAAPQSPAPVTSPTAKPAPCTPTPQPLTRASSSGSLSSAVTSDLSSPELDPSLLDDSDDDRPVRDADISPLLKPTIQPDSDKTIPDLEPAPSVSGKELTPPLVPTDLTRIDEPTPTPAKPPSALSETMDKPKAVSPSADVPPPTSSTPVPVADLYAGVEETYERTSAGWKDICATTIANLTLERLRSEWDPADLFSAQAATHPLPACYFNKQDIVPFVDNHWKALCTFRSRTTTWWATLGSCLYTVNNVFITQDGGRRTAASDFRLMDVNLWNFRPGAIPPRPNRSAMSSTHAHTNSSPVATPAATAGTTTSGPILCTTVRPPSSSGDATRPPIAPKSGKKRPNIDGSRATGATPVDGTPSKRPASVKVQEEHPRLASHTVKSEPFTPVMTTLATPGVAGTQARTVNRKLTRTDRAVPGLADALFASFAAGSQGAPVPFADPPVKALNDKEFVYTPLAGPPNSYWPAEPGESPAASCALSHQDRHPSLHLSRDGTEVTAGGRSGFRSVRGVYPITQGQYYVEYLIKRAETGEAAPHVRIGISLPQADLEGPVGSDRYGYGLRDESGEVIHNGKRQRFGESFRTGDVIGLLITIPALPEFGEFGHRRRLADLQGLGSFHDSSLRRSLPAAVATPRLVTIGDQVYLRTREFSPTAGTTPSYGLPPPPTTSGAWIALQHPTTVGPPVPCCAFTEPPKRTGGGRGRGGRAKSAATAAAAASYPGPTIPGSQLHVFKNGRPLGVAFQALHTWLPPAHHLAASPLSPAVGFHGPMASPLGRRTSTGPGRKSLPYTEVMASGEVPQKAKAGRAGAAPATPTRAYGATSTGSAVLGLAESWDLHRPGYYPTVSVYCGGSVIINPGPDFLYPPPAGPKPSSPLPSDHSSGLFHEADQQAWRPYSDLWTERAVADTLGQLVQKVTGEVDALAMAAGGERDVNGANRP</sequence>
<dbReference type="SUPFAM" id="SSF57903">
    <property type="entry name" value="FYVE/PHD zinc finger"/>
    <property type="match status" value="1"/>
</dbReference>
<feature type="compositionally biased region" description="Low complexity" evidence="7">
    <location>
        <begin position="961"/>
        <end position="977"/>
    </location>
</feature>
<comment type="caution">
    <text evidence="9">The sequence shown here is derived from an EMBL/GenBank/DDBJ whole genome shotgun (WGS) entry which is preliminary data.</text>
</comment>
<protein>
    <submittedName>
        <fullName evidence="9">Transcription factor, contains a PHD finger motif</fullName>
    </submittedName>
</protein>
<feature type="compositionally biased region" description="Low complexity" evidence="7">
    <location>
        <begin position="129"/>
        <end position="138"/>
    </location>
</feature>
<dbReference type="Gene3D" id="2.60.120.920">
    <property type="match status" value="1"/>
</dbReference>
<comment type="similarity">
    <text evidence="6">Belongs to the cclA family.</text>
</comment>
<keyword evidence="4" id="KW-0862">Zinc</keyword>
<comment type="subcellular location">
    <subcellularLocation>
        <location evidence="1">Nucleus</location>
    </subcellularLocation>
</comment>
<keyword evidence="10" id="KW-1185">Reference proteome</keyword>
<organism evidence="9 10">
    <name type="scientific">Tieghemiomyces parasiticus</name>
    <dbReference type="NCBI Taxonomy" id="78921"/>
    <lineage>
        <taxon>Eukaryota</taxon>
        <taxon>Fungi</taxon>
        <taxon>Fungi incertae sedis</taxon>
        <taxon>Zoopagomycota</taxon>
        <taxon>Kickxellomycotina</taxon>
        <taxon>Dimargaritomycetes</taxon>
        <taxon>Dimargaritales</taxon>
        <taxon>Dimargaritaceae</taxon>
        <taxon>Tieghemiomyces</taxon>
    </lineage>
</organism>
<dbReference type="SUPFAM" id="SSF49899">
    <property type="entry name" value="Concanavalin A-like lectins/glucanases"/>
    <property type="match status" value="1"/>
</dbReference>
<evidence type="ECO:0000259" key="8">
    <source>
        <dbReference type="PROSITE" id="PS50188"/>
    </source>
</evidence>
<dbReference type="GO" id="GO:0008270">
    <property type="term" value="F:zinc ion binding"/>
    <property type="evidence" value="ECO:0007669"/>
    <property type="project" value="UniProtKB-KW"/>
</dbReference>
<dbReference type="InterPro" id="IPR001965">
    <property type="entry name" value="Znf_PHD"/>
</dbReference>
<evidence type="ECO:0000256" key="6">
    <source>
        <dbReference type="ARBA" id="ARBA00038149"/>
    </source>
</evidence>
<dbReference type="PROSITE" id="PS50188">
    <property type="entry name" value="B302_SPRY"/>
    <property type="match status" value="1"/>
</dbReference>
<dbReference type="GO" id="GO:0000976">
    <property type="term" value="F:transcription cis-regulatory region binding"/>
    <property type="evidence" value="ECO:0007669"/>
    <property type="project" value="TreeGrafter"/>
</dbReference>
<accession>A0A9W8A187</accession>
<dbReference type="PANTHER" id="PTHR10598">
    <property type="entry name" value="SET1/ASH2 HISTONE METHYLTRANSFERASE COMPLEX SUBUNIT ASH2"/>
    <property type="match status" value="1"/>
</dbReference>
<dbReference type="InterPro" id="IPR003877">
    <property type="entry name" value="SPRY_dom"/>
</dbReference>
<dbReference type="InterPro" id="IPR013320">
    <property type="entry name" value="ConA-like_dom_sf"/>
</dbReference>
<feature type="region of interest" description="Disordered" evidence="7">
    <location>
        <begin position="164"/>
        <end position="309"/>
    </location>
</feature>
<feature type="region of interest" description="Disordered" evidence="7">
    <location>
        <begin position="852"/>
        <end position="874"/>
    </location>
</feature>
<feature type="compositionally biased region" description="Polar residues" evidence="7">
    <location>
        <begin position="447"/>
        <end position="457"/>
    </location>
</feature>
<dbReference type="AlphaFoldDB" id="A0A9W8A187"/>
<feature type="region of interest" description="Disordered" evidence="7">
    <location>
        <begin position="955"/>
        <end position="978"/>
    </location>
</feature>
<dbReference type="InterPro" id="IPR037353">
    <property type="entry name" value="ASH2"/>
</dbReference>
<dbReference type="EMBL" id="JANBPT010000641">
    <property type="protein sequence ID" value="KAJ1915236.1"/>
    <property type="molecule type" value="Genomic_DNA"/>
</dbReference>
<dbReference type="InterPro" id="IPR001870">
    <property type="entry name" value="B30.2/SPRY"/>
</dbReference>
<dbReference type="PROSITE" id="PS01359">
    <property type="entry name" value="ZF_PHD_1"/>
    <property type="match status" value="1"/>
</dbReference>
<feature type="compositionally biased region" description="Low complexity" evidence="7">
    <location>
        <begin position="164"/>
        <end position="179"/>
    </location>
</feature>
<evidence type="ECO:0000256" key="4">
    <source>
        <dbReference type="ARBA" id="ARBA00022833"/>
    </source>
</evidence>
<dbReference type="CDD" id="cd12872">
    <property type="entry name" value="SPRY_Ash2"/>
    <property type="match status" value="1"/>
</dbReference>
<dbReference type="SMART" id="SM00449">
    <property type="entry name" value="SPRY"/>
    <property type="match status" value="1"/>
</dbReference>
<dbReference type="GO" id="GO:0048188">
    <property type="term" value="C:Set1C/COMPASS complex"/>
    <property type="evidence" value="ECO:0007669"/>
    <property type="project" value="InterPro"/>
</dbReference>
<evidence type="ECO:0000256" key="1">
    <source>
        <dbReference type="ARBA" id="ARBA00004123"/>
    </source>
</evidence>
<dbReference type="CDD" id="cd15583">
    <property type="entry name" value="PHD_ash2p_like"/>
    <property type="match status" value="1"/>
</dbReference>
<evidence type="ECO:0000256" key="5">
    <source>
        <dbReference type="ARBA" id="ARBA00023242"/>
    </source>
</evidence>
<evidence type="ECO:0000256" key="2">
    <source>
        <dbReference type="ARBA" id="ARBA00022723"/>
    </source>
</evidence>
<dbReference type="PANTHER" id="PTHR10598:SF0">
    <property type="entry name" value="SET1_ASH2 HISTONE METHYLTRANSFERASE COMPLEX SUBUNIT ASH2"/>
    <property type="match status" value="1"/>
</dbReference>
<dbReference type="InterPro" id="IPR043136">
    <property type="entry name" value="B30.2/SPRY_sf"/>
</dbReference>
<keyword evidence="3" id="KW-0863">Zinc-finger</keyword>
<dbReference type="InterPro" id="IPR049455">
    <property type="entry name" value="ASH2-like_PHD"/>
</dbReference>
<feature type="compositionally biased region" description="Low complexity" evidence="7">
    <location>
        <begin position="458"/>
        <end position="475"/>
    </location>
</feature>
<dbReference type="InterPro" id="IPR011011">
    <property type="entry name" value="Znf_FYVE_PHD"/>
</dbReference>
<dbReference type="InterPro" id="IPR019786">
    <property type="entry name" value="Zinc_finger_PHD-type_CS"/>
</dbReference>
<feature type="domain" description="B30.2/SPRY" evidence="8">
    <location>
        <begin position="618"/>
        <end position="810"/>
    </location>
</feature>